<accession>A0A2N3I2U6</accession>
<dbReference type="CDD" id="cd18103">
    <property type="entry name" value="SpoU-like_RlmB"/>
    <property type="match status" value="1"/>
</dbReference>
<dbReference type="NCBIfam" id="TIGR00186">
    <property type="entry name" value="rRNA_methyl_3"/>
    <property type="match status" value="1"/>
</dbReference>
<comment type="caution">
    <text evidence="4">The sequence shown here is derived from an EMBL/GenBank/DDBJ whole genome shotgun (WGS) entry which is preliminary data.</text>
</comment>
<evidence type="ECO:0000256" key="1">
    <source>
        <dbReference type="ARBA" id="ARBA00022603"/>
    </source>
</evidence>
<dbReference type="Gene3D" id="3.40.1280.10">
    <property type="match status" value="1"/>
</dbReference>
<dbReference type="PANTHER" id="PTHR46429:SF1">
    <property type="entry name" value="23S RRNA (GUANOSINE-2'-O-)-METHYLTRANSFERASE RLMB"/>
    <property type="match status" value="1"/>
</dbReference>
<gene>
    <name evidence="4" type="ORF">Rain11_2605</name>
</gene>
<evidence type="ECO:0000256" key="2">
    <source>
        <dbReference type="ARBA" id="ARBA00022679"/>
    </source>
</evidence>
<dbReference type="SMART" id="SM00967">
    <property type="entry name" value="SpoU_sub_bind"/>
    <property type="match status" value="1"/>
</dbReference>
<keyword evidence="1 4" id="KW-0489">Methyltransferase</keyword>
<dbReference type="Proteomes" id="UP000233387">
    <property type="component" value="Unassembled WGS sequence"/>
</dbReference>
<evidence type="ECO:0000313" key="4">
    <source>
        <dbReference type="EMBL" id="PKQ64622.1"/>
    </source>
</evidence>
<keyword evidence="5" id="KW-1185">Reference proteome</keyword>
<dbReference type="GO" id="GO:0032259">
    <property type="term" value="P:methylation"/>
    <property type="evidence" value="ECO:0007669"/>
    <property type="project" value="UniProtKB-KW"/>
</dbReference>
<dbReference type="GO" id="GO:0006396">
    <property type="term" value="P:RNA processing"/>
    <property type="evidence" value="ECO:0007669"/>
    <property type="project" value="InterPro"/>
</dbReference>
<evidence type="ECO:0000313" key="5">
    <source>
        <dbReference type="Proteomes" id="UP000233387"/>
    </source>
</evidence>
<dbReference type="InterPro" id="IPR001537">
    <property type="entry name" value="SpoU_MeTrfase"/>
</dbReference>
<dbReference type="SUPFAM" id="SSF75217">
    <property type="entry name" value="alpha/beta knot"/>
    <property type="match status" value="1"/>
</dbReference>
<dbReference type="Pfam" id="PF00588">
    <property type="entry name" value="SpoU_methylase"/>
    <property type="match status" value="1"/>
</dbReference>
<keyword evidence="2 4" id="KW-0808">Transferase</keyword>
<dbReference type="InterPro" id="IPR029064">
    <property type="entry name" value="Ribosomal_eL30-like_sf"/>
</dbReference>
<organism evidence="4 5">
    <name type="scientific">Raineya orbicola</name>
    <dbReference type="NCBI Taxonomy" id="2016530"/>
    <lineage>
        <taxon>Bacteria</taxon>
        <taxon>Pseudomonadati</taxon>
        <taxon>Bacteroidota</taxon>
        <taxon>Cytophagia</taxon>
        <taxon>Cytophagales</taxon>
        <taxon>Raineyaceae</taxon>
        <taxon>Raineya</taxon>
    </lineage>
</organism>
<dbReference type="GO" id="GO:0005829">
    <property type="term" value="C:cytosol"/>
    <property type="evidence" value="ECO:0007669"/>
    <property type="project" value="TreeGrafter"/>
</dbReference>
<reference evidence="4 5" key="1">
    <citation type="submission" date="2017-06" db="EMBL/GenBank/DDBJ databases">
        <title>Raineya orbicola gen. nov., sp. nov. a slightly thermophilic bacterium of the phylum Bacteroidetes and the description of Raineyaceae fam. nov.</title>
        <authorList>
            <person name="Albuquerque L."/>
            <person name="Polonia A.R.M."/>
            <person name="Barroso C."/>
            <person name="Froufe H.J.C."/>
            <person name="Lage O."/>
            <person name="Lobo-Da-Cunha A."/>
            <person name="Egas C."/>
            <person name="Da Costa M.S."/>
        </authorList>
    </citation>
    <scope>NUCLEOTIDE SEQUENCE [LARGE SCALE GENOMIC DNA]</scope>
    <source>
        <strain evidence="4 5">SPSPC-11</strain>
    </source>
</reference>
<dbReference type="InterPro" id="IPR004441">
    <property type="entry name" value="rRNA_MeTrfase_TrmH"/>
</dbReference>
<dbReference type="Pfam" id="PF08032">
    <property type="entry name" value="SpoU_sub_bind"/>
    <property type="match status" value="1"/>
</dbReference>
<evidence type="ECO:0000259" key="3">
    <source>
        <dbReference type="SMART" id="SM00967"/>
    </source>
</evidence>
<proteinExistence type="predicted"/>
<dbReference type="RefSeq" id="WP_101359865.1">
    <property type="nucleotide sequence ID" value="NZ_NKXO01000067.1"/>
</dbReference>
<dbReference type="SUPFAM" id="SSF55315">
    <property type="entry name" value="L30e-like"/>
    <property type="match status" value="1"/>
</dbReference>
<dbReference type="EMBL" id="NKXO01000067">
    <property type="protein sequence ID" value="PKQ64622.1"/>
    <property type="molecule type" value="Genomic_DNA"/>
</dbReference>
<dbReference type="OrthoDB" id="9794400at2"/>
<dbReference type="AlphaFoldDB" id="A0A2N3I2U6"/>
<dbReference type="Gene3D" id="3.30.1330.30">
    <property type="match status" value="1"/>
</dbReference>
<sequence length="250" mass="27281">MQKNNSPKDFIFGIRAIIEALRAGKEIDKLLIQQDLGKSVLMGELLELAKIHQIPTQRVPIFKLNKITAKNHQGAIAFLSQIDYVSFENILQSTFEKGETPLFLLLDSITDVRNLGAIARSAEGLGVHCLIVPEKNSAQINSDAIKTSAGALHHLPVARVKSLLQAVKYLQEAGLQVVACTEKATQNIYEIDFSIPTALVMGAEDTGIATPILKQCDKLAKIPMQGKVDSLNVSVSAGIVLYEVIRQRAE</sequence>
<dbReference type="GO" id="GO:0003723">
    <property type="term" value="F:RNA binding"/>
    <property type="evidence" value="ECO:0007669"/>
    <property type="project" value="InterPro"/>
</dbReference>
<dbReference type="InterPro" id="IPR029028">
    <property type="entry name" value="Alpha/beta_knot_MTases"/>
</dbReference>
<feature type="domain" description="RNA 2-O ribose methyltransferase substrate binding" evidence="3">
    <location>
        <begin position="10"/>
        <end position="85"/>
    </location>
</feature>
<dbReference type="InterPro" id="IPR029026">
    <property type="entry name" value="tRNA_m1G_MTases_N"/>
</dbReference>
<dbReference type="PANTHER" id="PTHR46429">
    <property type="entry name" value="23S RRNA (GUANOSINE-2'-O-)-METHYLTRANSFERASE RLMB"/>
    <property type="match status" value="1"/>
</dbReference>
<dbReference type="InterPro" id="IPR013123">
    <property type="entry name" value="SpoU_subst-bd"/>
</dbReference>
<name>A0A2N3I2U6_9BACT</name>
<protein>
    <submittedName>
        <fullName evidence="4">RNA methyltransferase, TrmH family, group 3</fullName>
    </submittedName>
</protein>
<dbReference type="GO" id="GO:0008173">
    <property type="term" value="F:RNA methyltransferase activity"/>
    <property type="evidence" value="ECO:0007669"/>
    <property type="project" value="InterPro"/>
</dbReference>